<evidence type="ECO:0000313" key="5">
    <source>
        <dbReference type="EMBL" id="QDU26286.1"/>
    </source>
</evidence>
<reference evidence="5 6" key="1">
    <citation type="submission" date="2019-02" db="EMBL/GenBank/DDBJ databases">
        <title>Deep-cultivation of Planctomycetes and their phenomic and genomic characterization uncovers novel biology.</title>
        <authorList>
            <person name="Wiegand S."/>
            <person name="Jogler M."/>
            <person name="Boedeker C."/>
            <person name="Pinto D."/>
            <person name="Vollmers J."/>
            <person name="Rivas-Marin E."/>
            <person name="Kohn T."/>
            <person name="Peeters S.H."/>
            <person name="Heuer A."/>
            <person name="Rast P."/>
            <person name="Oberbeckmann S."/>
            <person name="Bunk B."/>
            <person name="Jeske O."/>
            <person name="Meyerdierks A."/>
            <person name="Storesund J.E."/>
            <person name="Kallscheuer N."/>
            <person name="Luecker S."/>
            <person name="Lage O.M."/>
            <person name="Pohl T."/>
            <person name="Merkel B.J."/>
            <person name="Hornburger P."/>
            <person name="Mueller R.-W."/>
            <person name="Bruemmer F."/>
            <person name="Labrenz M."/>
            <person name="Spormann A.M."/>
            <person name="Op den Camp H."/>
            <person name="Overmann J."/>
            <person name="Amann R."/>
            <person name="Jetten M.S.M."/>
            <person name="Mascher T."/>
            <person name="Medema M.H."/>
            <person name="Devos D.P."/>
            <person name="Kaster A.-K."/>
            <person name="Ovreas L."/>
            <person name="Rohde M."/>
            <person name="Galperin M.Y."/>
            <person name="Jogler C."/>
        </authorList>
    </citation>
    <scope>NUCLEOTIDE SEQUENCE [LARGE SCALE GENOMIC DNA]</scope>
    <source>
        <strain evidence="5 6">ETA_A8</strain>
    </source>
</reference>
<name>A0A517Y7T9_9BACT</name>
<dbReference type="RefSeq" id="WP_145086594.1">
    <property type="nucleotide sequence ID" value="NZ_CP036274.1"/>
</dbReference>
<proteinExistence type="inferred from homology"/>
<evidence type="ECO:0000313" key="6">
    <source>
        <dbReference type="Proteomes" id="UP000315017"/>
    </source>
</evidence>
<keyword evidence="6" id="KW-1185">Reference proteome</keyword>
<organism evidence="5 6">
    <name type="scientific">Anatilimnocola aggregata</name>
    <dbReference type="NCBI Taxonomy" id="2528021"/>
    <lineage>
        <taxon>Bacteria</taxon>
        <taxon>Pseudomonadati</taxon>
        <taxon>Planctomycetota</taxon>
        <taxon>Planctomycetia</taxon>
        <taxon>Pirellulales</taxon>
        <taxon>Pirellulaceae</taxon>
        <taxon>Anatilimnocola</taxon>
    </lineage>
</organism>
<accession>A0A517Y7T9</accession>
<dbReference type="EMBL" id="CP036274">
    <property type="protein sequence ID" value="QDU26286.1"/>
    <property type="molecule type" value="Genomic_DNA"/>
</dbReference>
<dbReference type="InterPro" id="IPR001482">
    <property type="entry name" value="T2SS/T4SS_dom"/>
</dbReference>
<dbReference type="InterPro" id="IPR027417">
    <property type="entry name" value="P-loop_NTPase"/>
</dbReference>
<dbReference type="PANTHER" id="PTHR30258:SF2">
    <property type="entry name" value="COMG OPERON PROTEIN 1"/>
    <property type="match status" value="1"/>
</dbReference>
<dbReference type="GO" id="GO:0005524">
    <property type="term" value="F:ATP binding"/>
    <property type="evidence" value="ECO:0007669"/>
    <property type="project" value="UniProtKB-KW"/>
</dbReference>
<dbReference type="PANTHER" id="PTHR30258">
    <property type="entry name" value="TYPE II SECRETION SYSTEM PROTEIN GSPE-RELATED"/>
    <property type="match status" value="1"/>
</dbReference>
<dbReference type="Proteomes" id="UP000315017">
    <property type="component" value="Chromosome"/>
</dbReference>
<dbReference type="SUPFAM" id="SSF52540">
    <property type="entry name" value="P-loop containing nucleoside triphosphate hydrolases"/>
    <property type="match status" value="1"/>
</dbReference>
<feature type="domain" description="Bacterial type II secretion system protein E" evidence="4">
    <location>
        <begin position="21"/>
        <end position="373"/>
    </location>
</feature>
<comment type="similarity">
    <text evidence="1">Belongs to the GSP E family.</text>
</comment>
<dbReference type="Gene3D" id="3.30.450.90">
    <property type="match status" value="1"/>
</dbReference>
<keyword evidence="2" id="KW-0547">Nucleotide-binding</keyword>
<protein>
    <submittedName>
        <fullName evidence="5">Type II secretion system protein E</fullName>
    </submittedName>
</protein>
<dbReference type="Gene3D" id="3.40.50.300">
    <property type="entry name" value="P-loop containing nucleotide triphosphate hydrolases"/>
    <property type="match status" value="1"/>
</dbReference>
<dbReference type="GO" id="GO:0005886">
    <property type="term" value="C:plasma membrane"/>
    <property type="evidence" value="ECO:0007669"/>
    <property type="project" value="TreeGrafter"/>
</dbReference>
<evidence type="ECO:0000256" key="2">
    <source>
        <dbReference type="ARBA" id="ARBA00022741"/>
    </source>
</evidence>
<keyword evidence="3" id="KW-0067">ATP-binding</keyword>
<evidence type="ECO:0000256" key="1">
    <source>
        <dbReference type="ARBA" id="ARBA00006611"/>
    </source>
</evidence>
<evidence type="ECO:0000256" key="3">
    <source>
        <dbReference type="ARBA" id="ARBA00022840"/>
    </source>
</evidence>
<gene>
    <name evidence="5" type="primary">gspE_1</name>
    <name evidence="5" type="ORF">ETAA8_13640</name>
</gene>
<dbReference type="OrthoDB" id="244550at2"/>
<dbReference type="GO" id="GO:0016887">
    <property type="term" value="F:ATP hydrolysis activity"/>
    <property type="evidence" value="ECO:0007669"/>
    <property type="project" value="TreeGrafter"/>
</dbReference>
<dbReference type="AlphaFoldDB" id="A0A517Y7T9"/>
<sequence>MPATSLAARLQQLDPRDLNYATHFADQLLAAAAEARASDIHLQPTTAGIEVRWRLDGVLLSVGTFSRGEGTDIAARLKVLARLLTYRTDIPQEGRIPAADARAEMRVSTFPSLYGERVVIRLFVAPQELLQLVDLGLPAEITTALQNAVQRTSGAVLLTGPAGGGKTTTAYACLRHVVQSTHGARSIVSLEDPIEVALTGVSQSQVNPAAGFDLASGLRALLRQDPEVVLLGEVRDQPTAAALFQAALTGQLVISTFHAGSVCEAISRLAEMGIEPYLLRSGLSLLLHQRLLRKLCTCGSAGCDRCQRSGYSGRIAVAELLPPLNSELTAAVLRHADAAELQRLVEAAGMVPIKVRVQTLVEQGLTSPAEMMRVLGTS</sequence>
<dbReference type="Pfam" id="PF00437">
    <property type="entry name" value="T2SSE"/>
    <property type="match status" value="1"/>
</dbReference>
<evidence type="ECO:0000259" key="4">
    <source>
        <dbReference type="Pfam" id="PF00437"/>
    </source>
</evidence>
<dbReference type="KEGG" id="aagg:ETAA8_13640"/>